<evidence type="ECO:0000256" key="1">
    <source>
        <dbReference type="SAM" id="Phobius"/>
    </source>
</evidence>
<sequence length="112" mass="12803">MQKTSKSMLVMMGICIGMVFFNLNIALNNFNRLVSPEQPLTLLNWRTAEDKLEISLLGETLLISLDSSTWLTNAWCQKVGEQAGELFSFGREVITHRLDPVQQKTREIMGWQ</sequence>
<dbReference type="RefSeq" id="WP_161823031.1">
    <property type="nucleotide sequence ID" value="NZ_LSRS01000007.1"/>
</dbReference>
<dbReference type="EMBL" id="LSRS01000007">
    <property type="protein sequence ID" value="KAF1084100.1"/>
    <property type="molecule type" value="Genomic_DNA"/>
</dbReference>
<comment type="caution">
    <text evidence="2">The sequence shown here is derived from an EMBL/GenBank/DDBJ whole genome shotgun (WGS) entry which is preliminary data.</text>
</comment>
<accession>A0A9D3AVH0</accession>
<protein>
    <submittedName>
        <fullName evidence="2">Uncharacterized protein</fullName>
    </submittedName>
</protein>
<keyword evidence="1" id="KW-1133">Transmembrane helix</keyword>
<keyword evidence="3" id="KW-1185">Reference proteome</keyword>
<organism evidence="2 3">
    <name type="scientific">Sporotomaculum syntrophicum</name>
    <dbReference type="NCBI Taxonomy" id="182264"/>
    <lineage>
        <taxon>Bacteria</taxon>
        <taxon>Bacillati</taxon>
        <taxon>Bacillota</taxon>
        <taxon>Clostridia</taxon>
        <taxon>Eubacteriales</taxon>
        <taxon>Desulfallaceae</taxon>
        <taxon>Sporotomaculum</taxon>
    </lineage>
</organism>
<dbReference type="OrthoDB" id="1809343at2"/>
<evidence type="ECO:0000313" key="3">
    <source>
        <dbReference type="Proteomes" id="UP000798488"/>
    </source>
</evidence>
<dbReference type="Proteomes" id="UP000798488">
    <property type="component" value="Unassembled WGS sequence"/>
</dbReference>
<proteinExistence type="predicted"/>
<keyword evidence="1" id="KW-0472">Membrane</keyword>
<name>A0A9D3AVH0_9FIRM</name>
<reference evidence="2" key="1">
    <citation type="submission" date="2016-02" db="EMBL/GenBank/DDBJ databases">
        <title>Draft Genome Sequence of Sporotomaculum syntrophicum Strain FB, a Syntrophic Benzoate Degrader.</title>
        <authorList>
            <person name="Nobu M.K."/>
            <person name="Narihiro T."/>
            <person name="Qiu Y.-L."/>
            <person name="Ohashi A."/>
            <person name="Liu W.-T."/>
            <person name="Yuji S."/>
        </authorList>
    </citation>
    <scope>NUCLEOTIDE SEQUENCE</scope>
    <source>
        <strain evidence="2">FB</strain>
    </source>
</reference>
<feature type="transmembrane region" description="Helical" evidence="1">
    <location>
        <begin position="7"/>
        <end position="27"/>
    </location>
</feature>
<evidence type="ECO:0000313" key="2">
    <source>
        <dbReference type="EMBL" id="KAF1084100.1"/>
    </source>
</evidence>
<gene>
    <name evidence="2" type="ORF">SPSYN_02752</name>
</gene>
<keyword evidence="1" id="KW-0812">Transmembrane</keyword>
<dbReference type="AlphaFoldDB" id="A0A9D3AVH0"/>